<name>X1UEK7_9ZZZZ</name>
<dbReference type="AlphaFoldDB" id="X1UEK7"/>
<sequence length="166" mass="18462">MVLPISVPNKTFNEAVRLSFGSVISSPIREEILGHIVKTYGMVLLIEGNDEAENNRAYDVAASATRKIARIMGQLPRRIEEPPHIILIPQESAFRERILLWSLDIDINQVNEPCVAVIYGRGRRIGPLLKGKQITGNRLLNILSIIGLSCECGLDIRWTTGPLLPL</sequence>
<organism evidence="1">
    <name type="scientific">marine sediment metagenome</name>
    <dbReference type="NCBI Taxonomy" id="412755"/>
    <lineage>
        <taxon>unclassified sequences</taxon>
        <taxon>metagenomes</taxon>
        <taxon>ecological metagenomes</taxon>
    </lineage>
</organism>
<protein>
    <submittedName>
        <fullName evidence="1">Uncharacterized protein</fullName>
    </submittedName>
</protein>
<dbReference type="EMBL" id="BARW01017453">
    <property type="protein sequence ID" value="GAJ01977.1"/>
    <property type="molecule type" value="Genomic_DNA"/>
</dbReference>
<feature type="non-terminal residue" evidence="1">
    <location>
        <position position="166"/>
    </location>
</feature>
<accession>X1UEK7</accession>
<reference evidence="1" key="1">
    <citation type="journal article" date="2014" name="Front. Microbiol.">
        <title>High frequency of phylogenetically diverse reductive dehalogenase-homologous genes in deep subseafloor sedimentary metagenomes.</title>
        <authorList>
            <person name="Kawai M."/>
            <person name="Futagami T."/>
            <person name="Toyoda A."/>
            <person name="Takaki Y."/>
            <person name="Nishi S."/>
            <person name="Hori S."/>
            <person name="Arai W."/>
            <person name="Tsubouchi T."/>
            <person name="Morono Y."/>
            <person name="Uchiyama I."/>
            <person name="Ito T."/>
            <person name="Fujiyama A."/>
            <person name="Inagaki F."/>
            <person name="Takami H."/>
        </authorList>
    </citation>
    <scope>NUCLEOTIDE SEQUENCE</scope>
    <source>
        <strain evidence="1">Expedition CK06-06</strain>
    </source>
</reference>
<proteinExistence type="predicted"/>
<comment type="caution">
    <text evidence="1">The sequence shown here is derived from an EMBL/GenBank/DDBJ whole genome shotgun (WGS) entry which is preliminary data.</text>
</comment>
<gene>
    <name evidence="1" type="ORF">S12H4_30150</name>
</gene>
<evidence type="ECO:0000313" key="1">
    <source>
        <dbReference type="EMBL" id="GAJ01977.1"/>
    </source>
</evidence>